<protein>
    <recommendedName>
        <fullName evidence="2">PA14 domain-containing protein</fullName>
    </recommendedName>
</protein>
<dbReference type="Gene3D" id="2.180.10.10">
    <property type="entry name" value="RHS repeat-associated core"/>
    <property type="match status" value="1"/>
</dbReference>
<dbReference type="InterPro" id="IPR050708">
    <property type="entry name" value="T6SS_VgrG/RHS"/>
</dbReference>
<feature type="domain" description="PA14" evidence="2">
    <location>
        <begin position="1142"/>
        <end position="1286"/>
    </location>
</feature>
<dbReference type="NCBIfam" id="TIGR03696">
    <property type="entry name" value="Rhs_assc_core"/>
    <property type="match status" value="1"/>
</dbReference>
<organism evidence="3 4">
    <name type="scientific">Lentzea pudingi</name>
    <dbReference type="NCBI Taxonomy" id="1789439"/>
    <lineage>
        <taxon>Bacteria</taxon>
        <taxon>Bacillati</taxon>
        <taxon>Actinomycetota</taxon>
        <taxon>Actinomycetes</taxon>
        <taxon>Pseudonocardiales</taxon>
        <taxon>Pseudonocardiaceae</taxon>
        <taxon>Lentzea</taxon>
    </lineage>
</organism>
<dbReference type="InterPro" id="IPR037524">
    <property type="entry name" value="PA14/GLEYA"/>
</dbReference>
<dbReference type="Gene3D" id="2.60.120.260">
    <property type="entry name" value="Galactose-binding domain-like"/>
    <property type="match status" value="1"/>
</dbReference>
<dbReference type="Proteomes" id="UP000597656">
    <property type="component" value="Unassembled WGS sequence"/>
</dbReference>
<dbReference type="InterPro" id="IPR022385">
    <property type="entry name" value="Rhs_assc_core"/>
</dbReference>
<feature type="region of interest" description="Disordered" evidence="1">
    <location>
        <begin position="60"/>
        <end position="93"/>
    </location>
</feature>
<dbReference type="PANTHER" id="PTHR32305">
    <property type="match status" value="1"/>
</dbReference>
<evidence type="ECO:0000256" key="1">
    <source>
        <dbReference type="SAM" id="MobiDB-lite"/>
    </source>
</evidence>
<dbReference type="SMART" id="SM00758">
    <property type="entry name" value="PA14"/>
    <property type="match status" value="2"/>
</dbReference>
<dbReference type="PANTHER" id="PTHR32305:SF15">
    <property type="entry name" value="PROTEIN RHSA-RELATED"/>
    <property type="match status" value="1"/>
</dbReference>
<dbReference type="InterPro" id="IPR011658">
    <property type="entry name" value="PA14_dom"/>
</dbReference>
<dbReference type="Gene3D" id="2.60.40.10">
    <property type="entry name" value="Immunoglobulins"/>
    <property type="match status" value="1"/>
</dbReference>
<dbReference type="EMBL" id="BMNC01000006">
    <property type="protein sequence ID" value="GGN04028.1"/>
    <property type="molecule type" value="Genomic_DNA"/>
</dbReference>
<dbReference type="InterPro" id="IPR013783">
    <property type="entry name" value="Ig-like_fold"/>
</dbReference>
<accession>A0ABQ2IAB7</accession>
<dbReference type="SUPFAM" id="SSF56988">
    <property type="entry name" value="Anthrax protective antigen"/>
    <property type="match status" value="2"/>
</dbReference>
<evidence type="ECO:0000313" key="3">
    <source>
        <dbReference type="EMBL" id="GGN04028.1"/>
    </source>
</evidence>
<reference evidence="4" key="1">
    <citation type="journal article" date="2019" name="Int. J. Syst. Evol. Microbiol.">
        <title>The Global Catalogue of Microorganisms (GCM) 10K type strain sequencing project: providing services to taxonomists for standard genome sequencing and annotation.</title>
        <authorList>
            <consortium name="The Broad Institute Genomics Platform"/>
            <consortium name="The Broad Institute Genome Sequencing Center for Infectious Disease"/>
            <person name="Wu L."/>
            <person name="Ma J."/>
        </authorList>
    </citation>
    <scope>NUCLEOTIDE SEQUENCE [LARGE SCALE GENOMIC DNA]</scope>
    <source>
        <strain evidence="4">CGMCC 4.7319</strain>
    </source>
</reference>
<feature type="domain" description="PA14" evidence="2">
    <location>
        <begin position="626"/>
        <end position="774"/>
    </location>
</feature>
<gene>
    <name evidence="3" type="ORF">GCM10011609_49000</name>
</gene>
<dbReference type="Pfam" id="PF07691">
    <property type="entry name" value="PA14"/>
    <property type="match status" value="2"/>
</dbReference>
<feature type="region of interest" description="Disordered" evidence="1">
    <location>
        <begin position="269"/>
        <end position="289"/>
    </location>
</feature>
<dbReference type="Gene3D" id="3.90.182.10">
    <property type="entry name" value="Toxin - Anthrax Protective Antigen,domain 1"/>
    <property type="match status" value="1"/>
</dbReference>
<evidence type="ECO:0000259" key="2">
    <source>
        <dbReference type="PROSITE" id="PS51820"/>
    </source>
</evidence>
<evidence type="ECO:0000313" key="4">
    <source>
        <dbReference type="Proteomes" id="UP000597656"/>
    </source>
</evidence>
<name>A0ABQ2IAB7_9PSEU</name>
<sequence>MHSPLRGARLRARPIRAARTITAVVVTALLASAVTPVTSVAAAPEKNKSINVRDVPVLRSEPPKAEPVAPATPKADFTPLGKAAGTSGSHFDPERSKIVRQSLFETEYENPDGTRTIKQSTEPRNVQDAGGRWHEVDTTLQADVPTRRIKARQHPLKPTFGAKADDPSLVTVEFEGNKVALGVEKPARGTEIKVSGESAEYADVTPDTDLQYEVTPGSVKETIKLKKPPATNKWRFTLRTGTLTPAVTEQGTVELRDAAGTAKIVMPPVVTWDSSGDNDTRPPARTGGGYAVEKSGDKWILTVSVDEAWLKDPKRVYPVSVDPTFTYGVTYSEAYKSDGYKCVNCGIKVGNVLDHGDKYWRSAMRFNYESMYGKKIVGAKVDVANQRSPMSPDKTWAAHLYHASAMDFNGVGGHMATTMLGQVGTFQAEGLRSFLQHVADIRHMATFLIVGHEAAGTWTYKDLTATMTVDTGNAPPAPQPVGPADHEAITTLAPTLSVTPVSDSDGDPVKYCFKVATGPDAKSGVVVDSGCLDSPTWTVPQAVLQDGVSYTWQAHAYSGVAMVPSPVRHFKIDQRIGDRGPAPADTFGPVTVNLANGNLTAQQSSPTFNTVGGSAGITMTYNSQQQDAKGLRASYFPDLSHNGEINPQQQPVLVRTEPQVNVDWGDKSPFAPALPQDWFVARWEGFFQAPATGTYQFAGVHDDRLRVWVNGNSVYDQGCCSDVNWGVAGSVSLTAGQRVPIKVELAEATHWAYLRLFVRTTEGNVSPQIVPADWLYTSDLPTLPKGWTLSADLDGDGSTYTEAKVTDQNVVLTDGSGAKHTYVKKSAGGYTAPEGEDGVLSLDTAGRITLTEGAEIFVFRSDGKLESMSSVQDSRKPSALQNIYDGFPSRLKEIKDPVSQRSHRLHYNRAGDDCYGGAQKPPHVDALPPTQMLCRIVYWDGTETKLWYYQGRLARIEDPGAENNDYGYNADGLLTGARDALGNDWVAADPANRPDHEAAAAFGYTTINGKPYANDVVAQVPAPGKQRPRHKYRYDTANRTSYVDVEGLSPAIGFFQKVTYDEAFRELSTTDATGKTATKTWSPKDLLLSSTDSAGRRTTTVYNNHDRPVDSYGPAPASCFSGQVPTAACATTVPHTRTAYDEGINGLATSFYDNANLSGMPKVHQTGLGNADGTMARDFSSNAPATGIPVDNFSMRATGEIVFPEAGDYKLRLQADDGVRMWVDDQLVVDDWIATGPKWRESTVKSTGAGSTKKVRIEYYDGAATALFELHWTTPGGAQQVVPGANLKPLYGLKTSETTSESHGVPNQSSVTRYGEDGLDPTYGIATSTESAGLVSKATHEAPGTGYLRKTGKTMPTGAKTTYEFYGDTETRDNPCTPEVEAINQGGMPEKTTSVAPASGTARVDEQIYDASGRVVAKGTSGAWFCYTLDARDRVVTQKVPSNASAPERVITTNHAVNGNPLVSSISDANGTVTTEIDLLGRTVAYTDVTGMRTETTYDLAGRVSAEKVIPPNPADVPQIMASTYDDAGRVLTVSLNAQVLSTTTYNAAGETASVTYANGTTLSDIQLDGAGKTVSQKWRTRDGKDIVSTVGRSRAGTIVDETLGGVDARPGLPNYVYDTSGRMVEAWVQGHHYTYDFTSSAPAGCPAGTQANAGLNTNRVRLLDETASGVAETGYCYDAADRLLTTTGAAGVTDLRYNDRGAVTEYKSGGATTYLSWDGGDRNIHARTTGAEPADVSYTRDVLDRIVRRVSSAGAENTDTIYGFTGSGDTADFAMDATKKIVSRSISLPGGVLLTVKSDTRKWDHPSIRGDLSLTTDDGGLQVGGLRTYSPFGEPLADVPDNQPGDMDYGWLGQHQRPYEHSGSLAIVQMGARPYSPLLGRFLSVDPEEGGSANDYDYTNANPINETDLDGKWSCGWCSRAWNGAKNLVKKGLDNKWVRGIATGIVVAGVCVGTAGVGCAVGVGVAVGAGLGAANWYVNRRNENPWGHVIRGGIWGGLGALKAFGAAKLVAKRFPAAVTHKRGLFGFKFLTRYGQAKSRFQPSLLWAGKRIFRSKGQAKFRGRYR</sequence>
<dbReference type="PROSITE" id="PS51820">
    <property type="entry name" value="PA14"/>
    <property type="match status" value="2"/>
</dbReference>
<keyword evidence="4" id="KW-1185">Reference proteome</keyword>
<comment type="caution">
    <text evidence="3">The sequence shown here is derived from an EMBL/GenBank/DDBJ whole genome shotgun (WGS) entry which is preliminary data.</text>
</comment>
<proteinExistence type="predicted"/>